<dbReference type="GeneID" id="14912465"/>
<dbReference type="KEGG" id="acan:ACA1_318670"/>
<organism evidence="4 5">
    <name type="scientific">Acanthamoeba castellanii (strain ATCC 30010 / Neff)</name>
    <dbReference type="NCBI Taxonomy" id="1257118"/>
    <lineage>
        <taxon>Eukaryota</taxon>
        <taxon>Amoebozoa</taxon>
        <taxon>Discosea</taxon>
        <taxon>Longamoebia</taxon>
        <taxon>Centramoebida</taxon>
        <taxon>Acanthamoebidae</taxon>
        <taxon>Acanthamoeba</taxon>
    </lineage>
</organism>
<evidence type="ECO:0000313" key="4">
    <source>
        <dbReference type="EMBL" id="ELR11987.1"/>
    </source>
</evidence>
<dbReference type="SUPFAM" id="SSF57196">
    <property type="entry name" value="EGF/Laminin"/>
    <property type="match status" value="1"/>
</dbReference>
<feature type="domain" description="SUEL-type lectin" evidence="3">
    <location>
        <begin position="785"/>
        <end position="867"/>
    </location>
</feature>
<dbReference type="InterPro" id="IPR000922">
    <property type="entry name" value="Lectin_gal-bd_dom"/>
</dbReference>
<accession>L8GG61</accession>
<protein>
    <submittedName>
        <fullName evidence="4">EGFlike domain containing protein</fullName>
    </submittedName>
</protein>
<keyword evidence="5" id="KW-1185">Reference proteome</keyword>
<dbReference type="Pfam" id="PF02140">
    <property type="entry name" value="SUEL_Lectin"/>
    <property type="match status" value="1"/>
</dbReference>
<comment type="caution">
    <text evidence="1">Lacks conserved residue(s) required for the propagation of feature annotation.</text>
</comment>
<dbReference type="RefSeq" id="XP_004334000.1">
    <property type="nucleotide sequence ID" value="XM_004333952.1"/>
</dbReference>
<sequence>MDSDSTEEWAWTFKIGDQSVCLTGNSGDSLPWQSAVSQSIDFSSSKAQIRLNIDAWEKDAPGPLCTWEHADSARQRILGNVDLNLASLTFDETPVSWTKTLDFIDRSYLSGDQKCSTTVGGQIRKRDTNYMNGGPLVKEVLLYTNNGLQLLIRGTDLNPDPQEQPVVQVTGISCTLVSPESAPSATLELQVQVQTRLGLSRSAKASFPACPAGDCQNGGVCWWNKGRATTLCMCPEDYYGDHCQYVVSPDEPQLQATAPLGGDYTLEGETVIALIGEVIPRASLSMSAHCLITSGTPAEYEVKDGQLIEHGTEVWKGPVTPYDGRIVAQSESRTISGLCIMPAHHLAAYARAQPSNDVPRHLKVGVVWQSNLAAQNRSSKFKGIFMFYGSLNLKSSIVEAKRNQGDQEGIRMGSEQSVRVSLCDADGNNRVGGEDADLFFLDFFAGPSLQPQVGVNGGVAKQFKYSECLKQSQNPTCAYYEFIVSFDFAGTYKAHVLAFNQTTQLVQIQEDLVFNVIVQDLALPVAPASASSISWADSLKDRDALPLFDKNLAQTISPNTGAADRLGVLEALFERVQGRWFSQRQTVSVAFESGPSEVSMGSVHTVLAQGTDDPYFCDTHTDELKTGAMTRSIKPWLKWANVPHTFHMSSVGMSETECLSSVTVNVVLVHSSPNDVRITLTREGKQSVLPRANSMSTTVLLKDFGNGTLPQEFTPLTVPKLGSLAGLPALADWTLDVQQQPHSTGSGYVLNWWLDVGTDNCLHFQGTEAPPLCSFGQGQLYARAATDDDTVFLECPVGSIISEILWARYGRIEGSCEEAITTPLTVHDACEASRATVKKRVASACVGKTSCVVRAVDTLYGEVEGEPFLCAGEQVECREDRSLLAERSSRRQALYESREHHAQAHMAPVTYAGTEDHYLKSTMVRHHTEPFFRPRLDNNGSVVVARDLSMECSSEPRVKKALMVQARCK</sequence>
<dbReference type="OrthoDB" id="9972657at2759"/>
<dbReference type="Proteomes" id="UP000011083">
    <property type="component" value="Unassembled WGS sequence"/>
</dbReference>
<proteinExistence type="predicted"/>
<dbReference type="EMBL" id="KB008144">
    <property type="protein sequence ID" value="ELR11987.1"/>
    <property type="molecule type" value="Genomic_DNA"/>
</dbReference>
<dbReference type="InterPro" id="IPR043159">
    <property type="entry name" value="Lectin_gal-bd_sf"/>
</dbReference>
<evidence type="ECO:0000313" key="5">
    <source>
        <dbReference type="Proteomes" id="UP000011083"/>
    </source>
</evidence>
<feature type="domain" description="EGF-like" evidence="2">
    <location>
        <begin position="206"/>
        <end position="244"/>
    </location>
</feature>
<dbReference type="AlphaFoldDB" id="L8GG61"/>
<keyword evidence="1" id="KW-0245">EGF-like domain</keyword>
<name>L8GG61_ACACF</name>
<dbReference type="VEuPathDB" id="AmoebaDB:ACA1_318670"/>
<dbReference type="InterPro" id="IPR000742">
    <property type="entry name" value="EGF"/>
</dbReference>
<reference evidence="4 5" key="1">
    <citation type="journal article" date="2013" name="Genome Biol.">
        <title>Genome of Acanthamoeba castellanii highlights extensive lateral gene transfer and early evolution of tyrosine kinase signaling.</title>
        <authorList>
            <person name="Clarke M."/>
            <person name="Lohan A.J."/>
            <person name="Liu B."/>
            <person name="Lagkouvardos I."/>
            <person name="Roy S."/>
            <person name="Zafar N."/>
            <person name="Bertelli C."/>
            <person name="Schilde C."/>
            <person name="Kianianmomeni A."/>
            <person name="Burglin T.R."/>
            <person name="Frech C."/>
            <person name="Turcotte B."/>
            <person name="Kopec K.O."/>
            <person name="Synnott J.M."/>
            <person name="Choo C."/>
            <person name="Paponov I."/>
            <person name="Finkler A."/>
            <person name="Soon Heng Tan C."/>
            <person name="Hutchins A.P."/>
            <person name="Weinmeier T."/>
            <person name="Rattei T."/>
            <person name="Chu J.S."/>
            <person name="Gimenez G."/>
            <person name="Irimia M."/>
            <person name="Rigden D.J."/>
            <person name="Fitzpatrick D.A."/>
            <person name="Lorenzo-Morales J."/>
            <person name="Bateman A."/>
            <person name="Chiu C.H."/>
            <person name="Tang P."/>
            <person name="Hegemann P."/>
            <person name="Fromm H."/>
            <person name="Raoult D."/>
            <person name="Greub G."/>
            <person name="Miranda-Saavedra D."/>
            <person name="Chen N."/>
            <person name="Nash P."/>
            <person name="Ginger M.L."/>
            <person name="Horn M."/>
            <person name="Schaap P."/>
            <person name="Caler L."/>
            <person name="Loftus B."/>
        </authorList>
    </citation>
    <scope>NUCLEOTIDE SEQUENCE [LARGE SCALE GENOMIC DNA]</scope>
    <source>
        <strain evidence="4 5">Neff</strain>
    </source>
</reference>
<feature type="disulfide bond" evidence="1">
    <location>
        <begin position="215"/>
        <end position="232"/>
    </location>
</feature>
<dbReference type="CDD" id="cd00054">
    <property type="entry name" value="EGF_CA"/>
    <property type="match status" value="1"/>
</dbReference>
<evidence type="ECO:0000259" key="3">
    <source>
        <dbReference type="PROSITE" id="PS50228"/>
    </source>
</evidence>
<keyword evidence="1" id="KW-1015">Disulfide bond</keyword>
<dbReference type="PROSITE" id="PS00022">
    <property type="entry name" value="EGF_1"/>
    <property type="match status" value="1"/>
</dbReference>
<evidence type="ECO:0000256" key="1">
    <source>
        <dbReference type="PROSITE-ProRule" id="PRU00076"/>
    </source>
</evidence>
<dbReference type="GO" id="GO:0030246">
    <property type="term" value="F:carbohydrate binding"/>
    <property type="evidence" value="ECO:0007669"/>
    <property type="project" value="InterPro"/>
</dbReference>
<evidence type="ECO:0000259" key="2">
    <source>
        <dbReference type="PROSITE" id="PS50026"/>
    </source>
</evidence>
<dbReference type="Gene3D" id="2.10.25.10">
    <property type="entry name" value="Laminin"/>
    <property type="match status" value="1"/>
</dbReference>
<gene>
    <name evidence="4" type="ORF">ACA1_318670</name>
</gene>
<feature type="non-terminal residue" evidence="4">
    <location>
        <position position="969"/>
    </location>
</feature>
<dbReference type="Gene3D" id="2.60.120.740">
    <property type="match status" value="1"/>
</dbReference>
<feature type="disulfide bond" evidence="1">
    <location>
        <begin position="234"/>
        <end position="243"/>
    </location>
</feature>
<dbReference type="PROSITE" id="PS50026">
    <property type="entry name" value="EGF_3"/>
    <property type="match status" value="1"/>
</dbReference>
<dbReference type="PROSITE" id="PS50228">
    <property type="entry name" value="SUEL_LECTIN"/>
    <property type="match status" value="1"/>
</dbReference>